<dbReference type="OrthoDB" id="730489at2759"/>
<organism evidence="4 5">
    <name type="scientific">Acanthaster planci</name>
    <name type="common">Crown-of-thorns starfish</name>
    <dbReference type="NCBI Taxonomy" id="133434"/>
    <lineage>
        <taxon>Eukaryota</taxon>
        <taxon>Metazoa</taxon>
        <taxon>Echinodermata</taxon>
        <taxon>Eleutherozoa</taxon>
        <taxon>Asterozoa</taxon>
        <taxon>Asteroidea</taxon>
        <taxon>Valvatacea</taxon>
        <taxon>Valvatida</taxon>
        <taxon>Acanthasteridae</taxon>
        <taxon>Acanthaster</taxon>
    </lineage>
</organism>
<gene>
    <name evidence="5" type="primary">LOC110980408</name>
</gene>
<dbReference type="InterPro" id="IPR008928">
    <property type="entry name" value="6-hairpin_glycosidase_sf"/>
</dbReference>
<dbReference type="GO" id="GO:0006680">
    <property type="term" value="P:glucosylceramide catabolic process"/>
    <property type="evidence" value="ECO:0007669"/>
    <property type="project" value="InterPro"/>
</dbReference>
<dbReference type="InterPro" id="IPR006775">
    <property type="entry name" value="GH116_catalytic"/>
</dbReference>
<dbReference type="InterPro" id="IPR014551">
    <property type="entry name" value="B_Glucosidase_GBA2-typ"/>
</dbReference>
<protein>
    <recommendedName>
        <fullName evidence="1">Non-lysosomal glucosylceramidase</fullName>
        <shortName evidence="1">NLGase</shortName>
        <ecNumber evidence="1">3.2.1.45</ecNumber>
    </recommendedName>
</protein>
<dbReference type="Pfam" id="PF12215">
    <property type="entry name" value="Glyco_hydr_116N"/>
    <property type="match status" value="1"/>
</dbReference>
<evidence type="ECO:0000256" key="1">
    <source>
        <dbReference type="PIRNR" id="PIRNR028944"/>
    </source>
</evidence>
<dbReference type="InterPro" id="IPR012341">
    <property type="entry name" value="6hp_glycosidase-like_sf"/>
</dbReference>
<dbReference type="GeneID" id="110980408"/>
<evidence type="ECO:0000259" key="3">
    <source>
        <dbReference type="Pfam" id="PF12215"/>
    </source>
</evidence>
<keyword evidence="1" id="KW-0378">Hydrolase</keyword>
<dbReference type="KEGG" id="aplc:110980408"/>
<dbReference type="AlphaFoldDB" id="A0A8B7YHL5"/>
<keyword evidence="1" id="KW-0326">Glycosidase</keyword>
<accession>A0A8B7YHL5</accession>
<dbReference type="OMA" id="DQLCGFW"/>
<name>A0A8B7YHL5_ACAPL</name>
<comment type="catalytic activity">
    <reaction evidence="1">
        <text>a beta-D-glucosyl-(1&lt;-&gt;1')-N-acylsphing-4-enine + H2O = an N-acylsphing-4-enine + D-glucose</text>
        <dbReference type="Rhea" id="RHEA:13269"/>
        <dbReference type="ChEBI" id="CHEBI:4167"/>
        <dbReference type="ChEBI" id="CHEBI:15377"/>
        <dbReference type="ChEBI" id="CHEBI:22801"/>
        <dbReference type="ChEBI" id="CHEBI:52639"/>
        <dbReference type="EC" id="3.2.1.45"/>
    </reaction>
</comment>
<evidence type="ECO:0000313" key="5">
    <source>
        <dbReference type="RefSeq" id="XP_022092743.1"/>
    </source>
</evidence>
<dbReference type="InterPro" id="IPR024462">
    <property type="entry name" value="GH116_N"/>
</dbReference>
<dbReference type="PIRSF" id="PIRSF028944">
    <property type="entry name" value="Beta_gluc_GBA2"/>
    <property type="match status" value="1"/>
</dbReference>
<dbReference type="SUPFAM" id="SSF48208">
    <property type="entry name" value="Six-hairpin glycosidases"/>
    <property type="match status" value="1"/>
</dbReference>
<keyword evidence="4" id="KW-1185">Reference proteome</keyword>
<feature type="domain" description="Glycosyl-hydrolase family 116 N-terminal" evidence="3">
    <location>
        <begin position="87"/>
        <end position="394"/>
    </location>
</feature>
<dbReference type="GO" id="GO:0016020">
    <property type="term" value="C:membrane"/>
    <property type="evidence" value="ECO:0007669"/>
    <property type="project" value="InterPro"/>
</dbReference>
<dbReference type="Gene3D" id="1.50.10.10">
    <property type="match status" value="1"/>
</dbReference>
<reference evidence="5" key="1">
    <citation type="submission" date="2025-08" db="UniProtKB">
        <authorList>
            <consortium name="RefSeq"/>
        </authorList>
    </citation>
    <scope>IDENTIFICATION</scope>
</reference>
<dbReference type="GO" id="GO:0005975">
    <property type="term" value="P:carbohydrate metabolic process"/>
    <property type="evidence" value="ECO:0007669"/>
    <property type="project" value="InterPro"/>
</dbReference>
<dbReference type="RefSeq" id="XP_022092743.1">
    <property type="nucleotide sequence ID" value="XM_022237051.1"/>
</dbReference>
<dbReference type="GO" id="GO:0004348">
    <property type="term" value="F:glucosylceramidase activity"/>
    <property type="evidence" value="ECO:0007669"/>
    <property type="project" value="UniProtKB-EC"/>
</dbReference>
<evidence type="ECO:0000313" key="4">
    <source>
        <dbReference type="Proteomes" id="UP000694845"/>
    </source>
</evidence>
<dbReference type="PANTHER" id="PTHR12654:SF0">
    <property type="entry name" value="NON-LYSOSOMAL GLUCOSYLCERAMIDASE"/>
    <property type="match status" value="1"/>
</dbReference>
<comment type="similarity">
    <text evidence="1">Belongs to the non-lysosomal glucosylceramidase family.</text>
</comment>
<keyword evidence="1" id="KW-0443">Lipid metabolism</keyword>
<sequence>MASETWESGNSMELSLEHFGVPEFGWRVPLDYEFPEKWGPLKGLRFFELIKLIPTFFRYLKFVWKMWMLGRRPFIDIVPIPFKTLYGVPIGGIGCGAINRGWKGEFCRWSLTPGIYTYNVVEVNQFIVRIQRPNQPVYQQVLYPGKVSNKHLTQSWQWHFPGDRAHYHGLYPRAWTVYRIPEQDVTLVCRQVSSVFPNDYKDTCLPVGVFVWEVDNHASTPVDVSIMFTWQNGIGAPSDKNGSRWNEGFCNKDTEGSCEGVLLHDDKSSMRCTMAVAAANQEGVKVSYCTDFDPNTSADEIWEDLLEDGHLNSSAVPTYETEEGELTAAAVCASDRVAKKSRGKMEFVLAWDMPRIHFKGNGHSYNRRYTRWFGHDGKAAIKLCSYALRSYSRWEKAIESWQKPILDEESYPAWYKSALFNELYFMTDGGSIWVESQEDQASSSAGDRTQDPSSRIAKLKKDMGMFAYLEGHEYRMFNTYDVHFYASFALTMLWPQLQLCFQDFIGTCVHATDDESYYQIASGQPAKRKLANCVPHDIGDPEEEPWKRINGYYQHDTCKWKDLNLKFVLITFRDFYQIQDLAFLREMYPKCKAVMETAKLQDIDDDGLIDNSGTADQTYDSWAMTGASAYCGGLWLAALRCMVEMAHILGHEDTDASEYSALLDKGRKSYEDKLWNGKYYNYDSNSKTCMADQTAGQWYLRACNLTKDRSGVDIFPTDHVLSALETIYQKNVLPFREGLLGATNGVKPNGKIDYSASLQCEEVWTGVTYGLAAHMIQEGLVKKGFQTASGIYHTCYNRAGLGFQTPEAILETQHFRSTGYMRPLAIWAMQWALENRHNRAASEDTTN</sequence>
<evidence type="ECO:0000259" key="2">
    <source>
        <dbReference type="Pfam" id="PF04685"/>
    </source>
</evidence>
<dbReference type="PANTHER" id="PTHR12654">
    <property type="entry name" value="BILE ACID BETA-GLUCOSIDASE-RELATED"/>
    <property type="match status" value="1"/>
</dbReference>
<feature type="domain" description="Glycosyl-hydrolase family 116 catalytic region" evidence="2">
    <location>
        <begin position="464"/>
        <end position="829"/>
    </location>
</feature>
<comment type="function">
    <text evidence="1">Non-lysosomal glucosylceramidase that catalyzes the hydrolysis of glucosylceramide (GlcCer) to free glucose and ceramide.</text>
</comment>
<proteinExistence type="inferred from homology"/>
<dbReference type="Pfam" id="PF04685">
    <property type="entry name" value="DUF608"/>
    <property type="match status" value="1"/>
</dbReference>
<dbReference type="InterPro" id="IPR052566">
    <property type="entry name" value="Non-lysos_glucosylceramidase"/>
</dbReference>
<dbReference type="GO" id="GO:0008422">
    <property type="term" value="F:beta-glucosidase activity"/>
    <property type="evidence" value="ECO:0007669"/>
    <property type="project" value="TreeGrafter"/>
</dbReference>
<dbReference type="GO" id="GO:0007417">
    <property type="term" value="P:central nervous system development"/>
    <property type="evidence" value="ECO:0007669"/>
    <property type="project" value="TreeGrafter"/>
</dbReference>
<keyword evidence="1" id="KW-0472">Membrane</keyword>
<dbReference type="Proteomes" id="UP000694845">
    <property type="component" value="Unplaced"/>
</dbReference>
<dbReference type="EC" id="3.2.1.45" evidence="1"/>